<reference evidence="2 3" key="1">
    <citation type="submission" date="2019-07" db="EMBL/GenBank/DDBJ databases">
        <title>Genomics analysis of Aphanomyces spp. identifies a new class of oomycete effector associated with host adaptation.</title>
        <authorList>
            <person name="Gaulin E."/>
        </authorList>
    </citation>
    <scope>NUCLEOTIDE SEQUENCE [LARGE SCALE GENOMIC DNA]</scope>
    <source>
        <strain evidence="2 3">ATCC 201684</strain>
    </source>
</reference>
<feature type="compositionally biased region" description="Polar residues" evidence="1">
    <location>
        <begin position="48"/>
        <end position="59"/>
    </location>
</feature>
<keyword evidence="3" id="KW-1185">Reference proteome</keyword>
<feature type="region of interest" description="Disordered" evidence="1">
    <location>
        <begin position="1"/>
        <end position="68"/>
    </location>
</feature>
<evidence type="ECO:0000313" key="2">
    <source>
        <dbReference type="EMBL" id="KAF0741129.1"/>
    </source>
</evidence>
<dbReference type="VEuPathDB" id="FungiDB:AeMF1_003003"/>
<dbReference type="Proteomes" id="UP000481153">
    <property type="component" value="Unassembled WGS sequence"/>
</dbReference>
<sequence>MGPRGSSRVSGQSSGRSTSRPGSVRRFSSGRSSRIRSQLSSRVLPLEKTSNGPSISSPPKTEEPPPDFVITFMTTSEECPKPKRAPPRLAERSHSFGGVFRNKGYDFVFAQLQQNTTTALEIIKTYVKSAKLDLPHLFVGVDFVDCVIKRSWPIPLNILGATAWSAMTTMSTHAVRKTKVLDGVGDSIRYVQVCIESGIRKGLPLLFNVLFKRTVTDDKVSIVFQSIADDDKFSLPAQTMQACVSGWIMFQSETDKMKCRQVALVRFRSPKMEGIGVGKWVASEARKWLRAEESTLKTQLHLD</sequence>
<name>A0A6G0XL82_9STRA</name>
<gene>
    <name evidence="2" type="ORF">Ae201684_003693</name>
</gene>
<organism evidence="2 3">
    <name type="scientific">Aphanomyces euteiches</name>
    <dbReference type="NCBI Taxonomy" id="100861"/>
    <lineage>
        <taxon>Eukaryota</taxon>
        <taxon>Sar</taxon>
        <taxon>Stramenopiles</taxon>
        <taxon>Oomycota</taxon>
        <taxon>Saprolegniomycetes</taxon>
        <taxon>Saprolegniales</taxon>
        <taxon>Verrucalvaceae</taxon>
        <taxon>Aphanomyces</taxon>
    </lineage>
</organism>
<evidence type="ECO:0000313" key="3">
    <source>
        <dbReference type="Proteomes" id="UP000481153"/>
    </source>
</evidence>
<feature type="compositionally biased region" description="Low complexity" evidence="1">
    <location>
        <begin position="1"/>
        <end position="42"/>
    </location>
</feature>
<comment type="caution">
    <text evidence="2">The sequence shown here is derived from an EMBL/GenBank/DDBJ whole genome shotgun (WGS) entry which is preliminary data.</text>
</comment>
<dbReference type="EMBL" id="VJMJ01000041">
    <property type="protein sequence ID" value="KAF0741129.1"/>
    <property type="molecule type" value="Genomic_DNA"/>
</dbReference>
<accession>A0A6G0XL82</accession>
<evidence type="ECO:0000256" key="1">
    <source>
        <dbReference type="SAM" id="MobiDB-lite"/>
    </source>
</evidence>
<dbReference type="AlphaFoldDB" id="A0A6G0XL82"/>
<proteinExistence type="predicted"/>
<protein>
    <submittedName>
        <fullName evidence="2">Uncharacterized protein</fullName>
    </submittedName>
</protein>